<feature type="transmembrane region" description="Helical" evidence="1">
    <location>
        <begin position="166"/>
        <end position="190"/>
    </location>
</feature>
<dbReference type="RefSeq" id="WP_173414731.1">
    <property type="nucleotide sequence ID" value="NZ_CP054139.1"/>
</dbReference>
<feature type="transmembrane region" description="Helical" evidence="1">
    <location>
        <begin position="441"/>
        <end position="462"/>
    </location>
</feature>
<gene>
    <name evidence="2" type="ORF">HQ865_09820</name>
</gene>
<feature type="transmembrane region" description="Helical" evidence="1">
    <location>
        <begin position="233"/>
        <end position="256"/>
    </location>
</feature>
<accession>A0A7D4ULJ9</accession>
<keyword evidence="1" id="KW-0472">Membrane</keyword>
<proteinExistence type="predicted"/>
<organism evidence="2 3">
    <name type="scientific">Mucilaginibacter mali</name>
    <dbReference type="NCBI Taxonomy" id="2740462"/>
    <lineage>
        <taxon>Bacteria</taxon>
        <taxon>Pseudomonadati</taxon>
        <taxon>Bacteroidota</taxon>
        <taxon>Sphingobacteriia</taxon>
        <taxon>Sphingobacteriales</taxon>
        <taxon>Sphingobacteriaceae</taxon>
        <taxon>Mucilaginibacter</taxon>
    </lineage>
</organism>
<dbReference type="Proteomes" id="UP000505355">
    <property type="component" value="Chromosome"/>
</dbReference>
<evidence type="ECO:0000313" key="2">
    <source>
        <dbReference type="EMBL" id="QKJ30041.1"/>
    </source>
</evidence>
<feature type="transmembrane region" description="Helical" evidence="1">
    <location>
        <begin position="202"/>
        <end position="221"/>
    </location>
</feature>
<keyword evidence="3" id="KW-1185">Reference proteome</keyword>
<sequence length="580" mass="65398">MDKLFLRLLRSFDPVLSKAGVDTGQLHEILRVKLMMDNRRPRTLFAKRRASSGNVGNPWMLMFITMLMGFFIGLLLFFTNMPLAGHTFYFTIFMVLMCFTLVTDFTTVLIDTRDQYILLPRPVNDRTIAVSRILHITIYVLRLALVQGLPGIIMAGIADKNVFSSLLMLIEILEATFLSILIVNLIYLAMMRSVNPQRFKDIISYFQIAFSTLIFAVYYLLPKLIDFKVLRGMDLLSHWWAYILPPVWIAALNGAVIHASQITVVIAALAVLGLVTPIIGLWFVVKVLAPGFNRKLAALSTSESVETAVKVKKEYKEDFRDKIANIVAPDPVENAGFRISWKLAARTREFKMKAYPSFGFVPIMFLYFTLSTGKGMTMGQKMAKVQGGASYVFLVYLSTIVLSTILTYITQSEKYKSAWVYYALPIGQPGKILSGMYKAVVTLYFLPFVIILGIGMSIVWGPQVINDIILSFFICVIYGILMALFAVKGLPFSKPVMNKQGGGRAISSLVTLGLVGILGFGHFFIVKWETAVWLSIIPVAAIAWTMLHYYGKTTWDDLESYEEYEVEKPKTIKKPIYKTK</sequence>
<name>A0A7D4ULJ9_9SPHI</name>
<feature type="transmembrane region" description="Helical" evidence="1">
    <location>
        <begin position="262"/>
        <end position="285"/>
    </location>
</feature>
<feature type="transmembrane region" description="Helical" evidence="1">
    <location>
        <begin position="90"/>
        <end position="110"/>
    </location>
</feature>
<feature type="transmembrane region" description="Helical" evidence="1">
    <location>
        <begin position="531"/>
        <end position="550"/>
    </location>
</feature>
<protein>
    <submittedName>
        <fullName evidence="2">Uncharacterized protein</fullName>
    </submittedName>
</protein>
<evidence type="ECO:0000313" key="3">
    <source>
        <dbReference type="Proteomes" id="UP000505355"/>
    </source>
</evidence>
<dbReference type="AlphaFoldDB" id="A0A7D4ULJ9"/>
<evidence type="ECO:0000256" key="1">
    <source>
        <dbReference type="SAM" id="Phobius"/>
    </source>
</evidence>
<feature type="transmembrane region" description="Helical" evidence="1">
    <location>
        <begin position="130"/>
        <end position="154"/>
    </location>
</feature>
<reference evidence="2 3" key="1">
    <citation type="submission" date="2020-05" db="EMBL/GenBank/DDBJ databases">
        <title>Mucilaginibacter mali sp. nov.</title>
        <authorList>
            <person name="Kim H.S."/>
            <person name="Lee K.C."/>
            <person name="Suh M.K."/>
            <person name="Kim J.-S."/>
            <person name="Han K.-I."/>
            <person name="Eom M.K."/>
            <person name="Shin Y.K."/>
            <person name="Lee J.-S."/>
        </authorList>
    </citation>
    <scope>NUCLEOTIDE SEQUENCE [LARGE SCALE GENOMIC DNA]</scope>
    <source>
        <strain evidence="2 3">G2-14</strain>
    </source>
</reference>
<keyword evidence="1" id="KW-0812">Transmembrane</keyword>
<feature type="transmembrane region" description="Helical" evidence="1">
    <location>
        <begin position="59"/>
        <end position="78"/>
    </location>
</feature>
<keyword evidence="1" id="KW-1133">Transmembrane helix</keyword>
<feature type="transmembrane region" description="Helical" evidence="1">
    <location>
        <begin position="390"/>
        <end position="409"/>
    </location>
</feature>
<feature type="transmembrane region" description="Helical" evidence="1">
    <location>
        <begin position="352"/>
        <end position="370"/>
    </location>
</feature>
<dbReference type="KEGG" id="mmab:HQ865_09820"/>
<dbReference type="EMBL" id="CP054139">
    <property type="protein sequence ID" value="QKJ30041.1"/>
    <property type="molecule type" value="Genomic_DNA"/>
</dbReference>
<feature type="transmembrane region" description="Helical" evidence="1">
    <location>
        <begin position="508"/>
        <end position="525"/>
    </location>
</feature>
<feature type="transmembrane region" description="Helical" evidence="1">
    <location>
        <begin position="468"/>
        <end position="487"/>
    </location>
</feature>